<dbReference type="RefSeq" id="WP_046234793.1">
    <property type="nucleotide sequence ID" value="NZ_FONN01000034.1"/>
</dbReference>
<reference evidence="3" key="1">
    <citation type="submission" date="2016-10" db="EMBL/GenBank/DDBJ databases">
        <authorList>
            <person name="Varghese N."/>
            <person name="Submissions S."/>
        </authorList>
    </citation>
    <scope>NUCLEOTIDE SEQUENCE [LARGE SCALE GENOMIC DNA]</scope>
    <source>
        <strain evidence="3">CGMCC 1.10223</strain>
    </source>
</reference>
<dbReference type="Gene3D" id="2.180.10.10">
    <property type="entry name" value="RHS repeat-associated core"/>
    <property type="match status" value="1"/>
</dbReference>
<dbReference type="EMBL" id="FONN01000034">
    <property type="protein sequence ID" value="SFF40116.1"/>
    <property type="molecule type" value="Genomic_DNA"/>
</dbReference>
<dbReference type="InterPro" id="IPR006530">
    <property type="entry name" value="YD"/>
</dbReference>
<gene>
    <name evidence="2" type="ORF">SAMN04487969_1344</name>
</gene>
<evidence type="ECO:0000256" key="1">
    <source>
        <dbReference type="ARBA" id="ARBA00022729"/>
    </source>
</evidence>
<dbReference type="Pfam" id="PF13517">
    <property type="entry name" value="FG-GAP_3"/>
    <property type="match status" value="3"/>
</dbReference>
<accession>A0A1I2IH24</accession>
<dbReference type="InterPro" id="IPR013517">
    <property type="entry name" value="FG-GAP"/>
</dbReference>
<dbReference type="NCBIfam" id="TIGR01643">
    <property type="entry name" value="YD_repeat_2x"/>
    <property type="match status" value="2"/>
</dbReference>
<dbReference type="AlphaFoldDB" id="A0A1I2IH24"/>
<dbReference type="Proteomes" id="UP000183410">
    <property type="component" value="Unassembled WGS sequence"/>
</dbReference>
<evidence type="ECO:0000313" key="3">
    <source>
        <dbReference type="Proteomes" id="UP000183410"/>
    </source>
</evidence>
<dbReference type="InterPro" id="IPR028994">
    <property type="entry name" value="Integrin_alpha_N"/>
</dbReference>
<dbReference type="Pfam" id="PF05593">
    <property type="entry name" value="RHS_repeat"/>
    <property type="match status" value="1"/>
</dbReference>
<sequence>MIIKIWRNSGKLGIIRRLILALGILFTMSSTYGADKISAANAAAGYMPWTWNSSARILEDNSNMWFADVNGDGKADMITKGEAGAWNAGFVYVALSNGTGYPSWTWYSGKRMIDDNSTIWFADVNGDGKADMITKGQAGALNAGYIYVSLSNGNGYSGWTWNSSARILEDNSKLWFDDVNGDGKTDLIIKGEAGASNAGFVYVALSNGTGYPAWTWSSGKRMIDDNSTIWLADVNGDKKADLLTKGQPGAANAGFVYVSLSTGSSYPFWNWYSGRRMIDDNGSMWFADINGDGKSDLVSKGQTGAANSGQVYVSLSNGTGYPWWTWDSGSKMFDNNSGIAFADVDGDGKTDLLGVGEAGAINDGWVNFSLSTGTGFEPWTWNSGRKIVNDTSSLWLADVNGDGKSDIITKGAAPGPTAGFVFVALSTYLDLTKTQYEYNAAGQLKTITYPDGTKIYYEYDNNGNLISRKKIIT</sequence>
<keyword evidence="1" id="KW-0732">Signal</keyword>
<dbReference type="OrthoDB" id="9816589at2"/>
<keyword evidence="3" id="KW-1185">Reference proteome</keyword>
<evidence type="ECO:0000313" key="2">
    <source>
        <dbReference type="EMBL" id="SFF40116.1"/>
    </source>
</evidence>
<dbReference type="Gene3D" id="2.130.10.130">
    <property type="entry name" value="Integrin alpha, N-terminal"/>
    <property type="match status" value="2"/>
</dbReference>
<organism evidence="2 3">
    <name type="scientific">Paenibacillus algorifonticola</name>
    <dbReference type="NCBI Taxonomy" id="684063"/>
    <lineage>
        <taxon>Bacteria</taxon>
        <taxon>Bacillati</taxon>
        <taxon>Bacillota</taxon>
        <taxon>Bacilli</taxon>
        <taxon>Bacillales</taxon>
        <taxon>Paenibacillaceae</taxon>
        <taxon>Paenibacillus</taxon>
    </lineage>
</organism>
<dbReference type="SUPFAM" id="SSF69318">
    <property type="entry name" value="Integrin alpha N-terminal domain"/>
    <property type="match status" value="1"/>
</dbReference>
<name>A0A1I2IH24_9BACL</name>
<dbReference type="PANTHER" id="PTHR46580:SF4">
    <property type="entry name" value="ATP_GTP-BINDING PROTEIN"/>
    <property type="match status" value="1"/>
</dbReference>
<protein>
    <submittedName>
        <fullName evidence="2">YD repeat-containing protein</fullName>
    </submittedName>
</protein>
<dbReference type="PANTHER" id="PTHR46580">
    <property type="entry name" value="SENSOR KINASE-RELATED"/>
    <property type="match status" value="1"/>
</dbReference>
<proteinExistence type="predicted"/>
<dbReference type="InterPro" id="IPR031325">
    <property type="entry name" value="RHS_repeat"/>
</dbReference>